<proteinExistence type="predicted"/>
<keyword evidence="1" id="KW-0812">Transmembrane</keyword>
<organism evidence="2">
    <name type="scientific">Anguilla anguilla</name>
    <name type="common">European freshwater eel</name>
    <name type="synonym">Muraena anguilla</name>
    <dbReference type="NCBI Taxonomy" id="7936"/>
    <lineage>
        <taxon>Eukaryota</taxon>
        <taxon>Metazoa</taxon>
        <taxon>Chordata</taxon>
        <taxon>Craniata</taxon>
        <taxon>Vertebrata</taxon>
        <taxon>Euteleostomi</taxon>
        <taxon>Actinopterygii</taxon>
        <taxon>Neopterygii</taxon>
        <taxon>Teleostei</taxon>
        <taxon>Anguilliformes</taxon>
        <taxon>Anguillidae</taxon>
        <taxon>Anguilla</taxon>
    </lineage>
</organism>
<accession>A0A0E9TLJ0</accession>
<sequence length="55" mass="6491">MNMESKDCLQCWRAKLVMLITIVISVMSCSHMTLKGPQLYYFWLFYIIIIRSTIG</sequence>
<dbReference type="EMBL" id="GBXM01054023">
    <property type="protein sequence ID" value="JAH54554.1"/>
    <property type="molecule type" value="Transcribed_RNA"/>
</dbReference>
<keyword evidence="1" id="KW-0472">Membrane</keyword>
<feature type="transmembrane region" description="Helical" evidence="1">
    <location>
        <begin position="12"/>
        <end position="33"/>
    </location>
</feature>
<reference evidence="2" key="1">
    <citation type="submission" date="2014-11" db="EMBL/GenBank/DDBJ databases">
        <authorList>
            <person name="Amaro Gonzalez C."/>
        </authorList>
    </citation>
    <scope>NUCLEOTIDE SEQUENCE</scope>
</reference>
<reference evidence="2" key="2">
    <citation type="journal article" date="2015" name="Fish Shellfish Immunol.">
        <title>Early steps in the European eel (Anguilla anguilla)-Vibrio vulnificus interaction in the gills: Role of the RtxA13 toxin.</title>
        <authorList>
            <person name="Callol A."/>
            <person name="Pajuelo D."/>
            <person name="Ebbesson L."/>
            <person name="Teles M."/>
            <person name="MacKenzie S."/>
            <person name="Amaro C."/>
        </authorList>
    </citation>
    <scope>NUCLEOTIDE SEQUENCE</scope>
</reference>
<dbReference type="AlphaFoldDB" id="A0A0E9TLJ0"/>
<name>A0A0E9TLJ0_ANGAN</name>
<keyword evidence="1" id="KW-1133">Transmembrane helix</keyword>
<evidence type="ECO:0000313" key="2">
    <source>
        <dbReference type="EMBL" id="JAH54554.1"/>
    </source>
</evidence>
<protein>
    <submittedName>
        <fullName evidence="2">Uncharacterized protein</fullName>
    </submittedName>
</protein>
<evidence type="ECO:0000256" key="1">
    <source>
        <dbReference type="SAM" id="Phobius"/>
    </source>
</evidence>
<dbReference type="PROSITE" id="PS51257">
    <property type="entry name" value="PROKAR_LIPOPROTEIN"/>
    <property type="match status" value="1"/>
</dbReference>